<feature type="compositionally biased region" description="Basic and acidic residues" evidence="1">
    <location>
        <begin position="44"/>
        <end position="57"/>
    </location>
</feature>
<evidence type="ECO:0000313" key="2">
    <source>
        <dbReference type="EMBL" id="GAA5810721.1"/>
    </source>
</evidence>
<reference evidence="2 3" key="1">
    <citation type="submission" date="2024-04" db="EMBL/GenBank/DDBJ databases">
        <title>genome sequences of Mucor flavus KT1a and Helicostylum pulchrum KT1b strains isolated from the surface of a dry-aged beef.</title>
        <authorList>
            <person name="Toyotome T."/>
            <person name="Hosono M."/>
            <person name="Torimaru M."/>
            <person name="Fukuda K."/>
            <person name="Mikami N."/>
        </authorList>
    </citation>
    <scope>NUCLEOTIDE SEQUENCE [LARGE SCALE GENOMIC DNA]</scope>
    <source>
        <strain evidence="2 3">KT1a</strain>
    </source>
</reference>
<sequence>MRPVIYPRAGELIRNKKQAKLDEQTGEEANRGGPSFGRRSGERKRKDTPEEKRAKGDAKRRRKQENASSSSTSGPICKSCGQQGHYSAVSRMCLNHQFTLKERLTMAFPESYERFTISLPLQSFLTVDEEEEGERLEQYQQRITELSSFLRQVIYRAQILINYYILSNSNNMDNLSNNIFDRNFWYRVCRLIYQNITIYELQRMYPTLPGIEATFNHLKSLENVNLLVEKGNLVGYGQIVSSACETVATAYSKFYVENFENYIGNYFIYKLKVEYDIDVQPVYNYMLDETLTNVARSDMPEDFLDQNTLNLAVNLQAYIDSTIQPIRNRLPQLPVDRITITANPFTVLNVMAFILDFYEQEMIQVRQQKQQQQQQQPEEQQPEEQQQPEGHQLWQQNQRRRQPHRQSNIYNENGQLTYDLMEDVMLTIDDPNIVLETLVSHP</sequence>
<feature type="compositionally biased region" description="Low complexity" evidence="1">
    <location>
        <begin position="369"/>
        <end position="397"/>
    </location>
</feature>
<evidence type="ECO:0000256" key="1">
    <source>
        <dbReference type="SAM" id="MobiDB-lite"/>
    </source>
</evidence>
<dbReference type="EMBL" id="BAABUK010000008">
    <property type="protein sequence ID" value="GAA5810721.1"/>
    <property type="molecule type" value="Genomic_DNA"/>
</dbReference>
<keyword evidence="3" id="KW-1185">Reference proteome</keyword>
<dbReference type="Proteomes" id="UP001473302">
    <property type="component" value="Unassembled WGS sequence"/>
</dbReference>
<proteinExistence type="predicted"/>
<protein>
    <submittedName>
        <fullName evidence="2">Uncharacterized protein</fullName>
    </submittedName>
</protein>
<accession>A0ABP9YV49</accession>
<feature type="region of interest" description="Disordered" evidence="1">
    <location>
        <begin position="369"/>
        <end position="411"/>
    </location>
</feature>
<organism evidence="2 3">
    <name type="scientific">Mucor flavus</name>
    <dbReference type="NCBI Taxonomy" id="439312"/>
    <lineage>
        <taxon>Eukaryota</taxon>
        <taxon>Fungi</taxon>
        <taxon>Fungi incertae sedis</taxon>
        <taxon>Mucoromycota</taxon>
        <taxon>Mucoromycotina</taxon>
        <taxon>Mucoromycetes</taxon>
        <taxon>Mucorales</taxon>
        <taxon>Mucorineae</taxon>
        <taxon>Mucoraceae</taxon>
        <taxon>Mucor</taxon>
    </lineage>
</organism>
<name>A0ABP9YV49_9FUNG</name>
<feature type="compositionally biased region" description="Basic and acidic residues" evidence="1">
    <location>
        <begin position="11"/>
        <end position="23"/>
    </location>
</feature>
<feature type="compositionally biased region" description="Polar residues" evidence="1">
    <location>
        <begin position="66"/>
        <end position="79"/>
    </location>
</feature>
<evidence type="ECO:0000313" key="3">
    <source>
        <dbReference type="Proteomes" id="UP001473302"/>
    </source>
</evidence>
<comment type="caution">
    <text evidence="2">The sequence shown here is derived from an EMBL/GenBank/DDBJ whole genome shotgun (WGS) entry which is preliminary data.</text>
</comment>
<feature type="region of interest" description="Disordered" evidence="1">
    <location>
        <begin position="1"/>
        <end position="79"/>
    </location>
</feature>
<gene>
    <name evidence="2" type="ORF">MFLAVUS_004147</name>
</gene>